<reference evidence="1 2" key="1">
    <citation type="submission" date="2022-11" db="EMBL/GenBank/DDBJ databases">
        <title>Desulfobotulus tamanensis H1 sp. nov. - anaerobic, alkaliphilic, sulphate reducing bacterium isolated from terrestrial mud volcano.</title>
        <authorList>
            <person name="Frolova A."/>
            <person name="Merkel A.Y."/>
            <person name="Slobodkin A.I."/>
        </authorList>
    </citation>
    <scope>NUCLEOTIDE SEQUENCE [LARGE SCALE GENOMIC DNA]</scope>
    <source>
        <strain evidence="1 2">H1</strain>
    </source>
</reference>
<accession>A0ABT3NDF7</accession>
<evidence type="ECO:0008006" key="3">
    <source>
        <dbReference type="Google" id="ProtNLM"/>
    </source>
</evidence>
<feature type="non-terminal residue" evidence="1">
    <location>
        <position position="226"/>
    </location>
</feature>
<dbReference type="RefSeq" id="WP_265426447.1">
    <property type="nucleotide sequence ID" value="NZ_JAPFPW010000079.1"/>
</dbReference>
<name>A0ABT3NDF7_9BACT</name>
<proteinExistence type="predicted"/>
<feature type="non-terminal residue" evidence="1">
    <location>
        <position position="1"/>
    </location>
</feature>
<organism evidence="1 2">
    <name type="scientific">Desulfobotulus pelophilus</name>
    <dbReference type="NCBI Taxonomy" id="2823377"/>
    <lineage>
        <taxon>Bacteria</taxon>
        <taxon>Pseudomonadati</taxon>
        <taxon>Thermodesulfobacteriota</taxon>
        <taxon>Desulfobacteria</taxon>
        <taxon>Desulfobacterales</taxon>
        <taxon>Desulfobacteraceae</taxon>
        <taxon>Desulfobotulus</taxon>
    </lineage>
</organism>
<comment type="caution">
    <text evidence="1">The sequence shown here is derived from an EMBL/GenBank/DDBJ whole genome shotgun (WGS) entry which is preliminary data.</text>
</comment>
<dbReference type="Proteomes" id="UP001209681">
    <property type="component" value="Unassembled WGS sequence"/>
</dbReference>
<dbReference type="EMBL" id="JAPFPW010000079">
    <property type="protein sequence ID" value="MCW7755502.1"/>
    <property type="molecule type" value="Genomic_DNA"/>
</dbReference>
<protein>
    <recommendedName>
        <fullName evidence="3">Transposase (putative) YhgA-like domain-containing protein</fullName>
    </recommendedName>
</protein>
<sequence>ESLDWLLPEAMKHLGPVQSFEFIRQEPKKPKLTDGHLSLDMPILFRFKEAEVILWLVEFQEDKQKFSIHRLLRYATDIMESHPKARVVPTVLFTRRGKWKKDVTRKLESRLGDRVFLLFEYQLVRLFDYEARDHYTVSNPVVKILLPKMNHRPEERGRVIREAWVGLYQLTSLAMFDKYVDFIDTYAAISEDEKEALLQEITEQEDTVMLAQHIKEKGIQEGVIMG</sequence>
<evidence type="ECO:0000313" key="1">
    <source>
        <dbReference type="EMBL" id="MCW7755502.1"/>
    </source>
</evidence>
<evidence type="ECO:0000313" key="2">
    <source>
        <dbReference type="Proteomes" id="UP001209681"/>
    </source>
</evidence>
<gene>
    <name evidence="1" type="ORF">OOT00_16120</name>
</gene>
<keyword evidence="2" id="KW-1185">Reference proteome</keyword>